<feature type="compositionally biased region" description="Pro residues" evidence="1">
    <location>
        <begin position="193"/>
        <end position="212"/>
    </location>
</feature>
<dbReference type="AlphaFoldDB" id="A0A6A5Z3W8"/>
<dbReference type="Gene3D" id="1.10.287.110">
    <property type="entry name" value="DnaJ domain"/>
    <property type="match status" value="1"/>
</dbReference>
<dbReference type="Proteomes" id="UP000799770">
    <property type="component" value="Unassembled WGS sequence"/>
</dbReference>
<accession>A0A6A5Z3W8</accession>
<evidence type="ECO:0000313" key="2">
    <source>
        <dbReference type="EMBL" id="KAF2113703.1"/>
    </source>
</evidence>
<evidence type="ECO:0008006" key="4">
    <source>
        <dbReference type="Google" id="ProtNLM"/>
    </source>
</evidence>
<reference evidence="2" key="1">
    <citation type="journal article" date="2020" name="Stud. Mycol.">
        <title>101 Dothideomycetes genomes: a test case for predicting lifestyles and emergence of pathogens.</title>
        <authorList>
            <person name="Haridas S."/>
            <person name="Albert R."/>
            <person name="Binder M."/>
            <person name="Bloem J."/>
            <person name="Labutti K."/>
            <person name="Salamov A."/>
            <person name="Andreopoulos B."/>
            <person name="Baker S."/>
            <person name="Barry K."/>
            <person name="Bills G."/>
            <person name="Bluhm B."/>
            <person name="Cannon C."/>
            <person name="Castanera R."/>
            <person name="Culley D."/>
            <person name="Daum C."/>
            <person name="Ezra D."/>
            <person name="Gonzalez J."/>
            <person name="Henrissat B."/>
            <person name="Kuo A."/>
            <person name="Liang C."/>
            <person name="Lipzen A."/>
            <person name="Lutzoni F."/>
            <person name="Magnuson J."/>
            <person name="Mondo S."/>
            <person name="Nolan M."/>
            <person name="Ohm R."/>
            <person name="Pangilinan J."/>
            <person name="Park H.-J."/>
            <person name="Ramirez L."/>
            <person name="Alfaro M."/>
            <person name="Sun H."/>
            <person name="Tritt A."/>
            <person name="Yoshinaga Y."/>
            <person name="Zwiers L.-H."/>
            <person name="Turgeon B."/>
            <person name="Goodwin S."/>
            <person name="Spatafora J."/>
            <person name="Crous P."/>
            <person name="Grigoriev I."/>
        </authorList>
    </citation>
    <scope>NUCLEOTIDE SEQUENCE</scope>
    <source>
        <strain evidence="2">CBS 627.86</strain>
    </source>
</reference>
<proteinExistence type="predicted"/>
<feature type="compositionally biased region" description="Pro residues" evidence="1">
    <location>
        <begin position="31"/>
        <end position="40"/>
    </location>
</feature>
<feature type="region of interest" description="Disordered" evidence="1">
    <location>
        <begin position="1"/>
        <end position="47"/>
    </location>
</feature>
<name>A0A6A5Z3W8_9PLEO</name>
<feature type="compositionally biased region" description="Gly residues" evidence="1">
    <location>
        <begin position="146"/>
        <end position="160"/>
    </location>
</feature>
<evidence type="ECO:0000313" key="3">
    <source>
        <dbReference type="Proteomes" id="UP000799770"/>
    </source>
</evidence>
<dbReference type="EMBL" id="ML977327">
    <property type="protein sequence ID" value="KAF2113703.1"/>
    <property type="molecule type" value="Genomic_DNA"/>
</dbReference>
<feature type="region of interest" description="Disordered" evidence="1">
    <location>
        <begin position="121"/>
        <end position="224"/>
    </location>
</feature>
<sequence>MSLPRQPTVEPFTPGGTPQPTPQQEPSGEAPQPPKPPEFTPGPAANEAQNAAVHKALNSKKDYFRRLGLEGQDGHSHEAVIDAFLRVASLVHPNLKSKPKDAEKAWQKISDAAKQLGINKAQRKIVKSWSGEGDIPRVSIESDASQGGGSPGQDGESSGGGPPPPPPPGGPPPAAGGTGTPLGQDEESSSGGAPPPSPPGGPPPPPGGPAPPRGSGQDGDVHMEDVEAPGSIGELQKQVLEMWGQMKRCAFRTASGDYILAYKALSKEGNKAHGYEFVIMTQERPYFKVLTGSQVADKSAYLAAENTYKLETDRGSKNFKVWTYRQKPHYSRLLFSATKPRKQTAAGRSPRAGDTQSAVLWKDGIVDIILRSSFRIVYPNNADTITKA</sequence>
<feature type="compositionally biased region" description="Pro residues" evidence="1">
    <location>
        <begin position="161"/>
        <end position="174"/>
    </location>
</feature>
<dbReference type="InterPro" id="IPR036869">
    <property type="entry name" value="J_dom_sf"/>
</dbReference>
<evidence type="ECO:0000256" key="1">
    <source>
        <dbReference type="SAM" id="MobiDB-lite"/>
    </source>
</evidence>
<keyword evidence="3" id="KW-1185">Reference proteome</keyword>
<protein>
    <recommendedName>
        <fullName evidence="4">J domain-containing protein</fullName>
    </recommendedName>
</protein>
<organism evidence="2 3">
    <name type="scientific">Lophiotrema nucula</name>
    <dbReference type="NCBI Taxonomy" id="690887"/>
    <lineage>
        <taxon>Eukaryota</taxon>
        <taxon>Fungi</taxon>
        <taxon>Dikarya</taxon>
        <taxon>Ascomycota</taxon>
        <taxon>Pezizomycotina</taxon>
        <taxon>Dothideomycetes</taxon>
        <taxon>Pleosporomycetidae</taxon>
        <taxon>Pleosporales</taxon>
        <taxon>Lophiotremataceae</taxon>
        <taxon>Lophiotrema</taxon>
    </lineage>
</organism>
<gene>
    <name evidence="2" type="ORF">BDV96DRAFT_601181</name>
</gene>
<dbReference type="SUPFAM" id="SSF46565">
    <property type="entry name" value="Chaperone J-domain"/>
    <property type="match status" value="1"/>
</dbReference>